<gene>
    <name evidence="2" type="ORF">J437_LFUL014091</name>
</gene>
<dbReference type="OrthoDB" id="47328at2759"/>
<comment type="caution">
    <text evidence="2">The sequence shown here is derived from an EMBL/GenBank/DDBJ whole genome shotgun (WGS) entry which is preliminary data.</text>
</comment>
<accession>A0A8K0P6C2</accession>
<sequence length="272" mass="30605">MSERKFTKALGKPGMAAQLRETVSQVVRETTVHTKPALVEPLDFETFVLKNKTVLQNDPQRELLLYPTDDVSQVVLPRKYRTVGSNVPLENELEGCGLFIKECVKSYSSNWNIIHYKYSAYSGSYLNLPKILKYEDLNDEVYEVDSDVDQLELFKISFLMALCGESAVSKQGVLLGGQEAEGGASQASSSDALFAARPRASRSSSLSPSIFPHMGPRSFKRRHCFLRREPDGTHVLRLYKDENRSEVKATIVVDFCSAVVQVLFCLLLYTKY</sequence>
<reference evidence="2" key="1">
    <citation type="submission" date="2013-04" db="EMBL/GenBank/DDBJ databases">
        <authorList>
            <person name="Qu J."/>
            <person name="Murali S.C."/>
            <person name="Bandaranaike D."/>
            <person name="Bellair M."/>
            <person name="Blankenburg K."/>
            <person name="Chao H."/>
            <person name="Dinh H."/>
            <person name="Doddapaneni H."/>
            <person name="Downs B."/>
            <person name="Dugan-Rocha S."/>
            <person name="Elkadiri S."/>
            <person name="Gnanaolivu R.D."/>
            <person name="Hernandez B."/>
            <person name="Javaid M."/>
            <person name="Jayaseelan J.C."/>
            <person name="Lee S."/>
            <person name="Li M."/>
            <person name="Ming W."/>
            <person name="Munidasa M."/>
            <person name="Muniz J."/>
            <person name="Nguyen L."/>
            <person name="Ongeri F."/>
            <person name="Osuji N."/>
            <person name="Pu L.-L."/>
            <person name="Puazo M."/>
            <person name="Qu C."/>
            <person name="Quiroz J."/>
            <person name="Raj R."/>
            <person name="Weissenberger G."/>
            <person name="Xin Y."/>
            <person name="Zou X."/>
            <person name="Han Y."/>
            <person name="Richards S."/>
            <person name="Worley K."/>
            <person name="Muzny D."/>
            <person name="Gibbs R."/>
        </authorList>
    </citation>
    <scope>NUCLEOTIDE SEQUENCE</scope>
    <source>
        <strain evidence="2">Sampled in the wild</strain>
    </source>
</reference>
<dbReference type="EMBL" id="KZ308912">
    <property type="protein sequence ID" value="KAG8235461.1"/>
    <property type="molecule type" value="Genomic_DNA"/>
</dbReference>
<name>A0A8K0P6C2_LADFU</name>
<dbReference type="Proteomes" id="UP000792457">
    <property type="component" value="Unassembled WGS sequence"/>
</dbReference>
<dbReference type="GO" id="GO:0005085">
    <property type="term" value="F:guanyl-nucleotide exchange factor activity"/>
    <property type="evidence" value="ECO:0007669"/>
    <property type="project" value="InterPro"/>
</dbReference>
<protein>
    <recommendedName>
        <fullName evidence="1">Dedicator of cytokinesis C/D N-terminal domain-containing protein</fullName>
    </recommendedName>
</protein>
<dbReference type="PANTHER" id="PTHR23317:SF26">
    <property type="entry name" value="ZIZIMIN, ISOFORM K"/>
    <property type="match status" value="1"/>
</dbReference>
<dbReference type="AlphaFoldDB" id="A0A8K0P6C2"/>
<dbReference type="InterPro" id="IPR021816">
    <property type="entry name" value="DOCK_C/D_N"/>
</dbReference>
<dbReference type="InterPro" id="IPR026791">
    <property type="entry name" value="DOCK"/>
</dbReference>
<keyword evidence="3" id="KW-1185">Reference proteome</keyword>
<reference evidence="2" key="2">
    <citation type="submission" date="2017-10" db="EMBL/GenBank/DDBJ databases">
        <title>Ladona fulva Genome sequencing and assembly.</title>
        <authorList>
            <person name="Murali S."/>
            <person name="Richards S."/>
            <person name="Bandaranaike D."/>
            <person name="Bellair M."/>
            <person name="Blankenburg K."/>
            <person name="Chao H."/>
            <person name="Dinh H."/>
            <person name="Doddapaneni H."/>
            <person name="Dugan-Rocha S."/>
            <person name="Elkadiri S."/>
            <person name="Gnanaolivu R."/>
            <person name="Hernandez B."/>
            <person name="Skinner E."/>
            <person name="Javaid M."/>
            <person name="Lee S."/>
            <person name="Li M."/>
            <person name="Ming W."/>
            <person name="Munidasa M."/>
            <person name="Muniz J."/>
            <person name="Nguyen L."/>
            <person name="Hughes D."/>
            <person name="Osuji N."/>
            <person name="Pu L.-L."/>
            <person name="Puazo M."/>
            <person name="Qu C."/>
            <person name="Quiroz J."/>
            <person name="Raj R."/>
            <person name="Weissenberger G."/>
            <person name="Xin Y."/>
            <person name="Zou X."/>
            <person name="Han Y."/>
            <person name="Worley K."/>
            <person name="Muzny D."/>
            <person name="Gibbs R."/>
        </authorList>
    </citation>
    <scope>NUCLEOTIDE SEQUENCE</scope>
    <source>
        <strain evidence="2">Sampled in the wild</strain>
    </source>
</reference>
<organism evidence="2 3">
    <name type="scientific">Ladona fulva</name>
    <name type="common">Scarce chaser dragonfly</name>
    <name type="synonym">Libellula fulva</name>
    <dbReference type="NCBI Taxonomy" id="123851"/>
    <lineage>
        <taxon>Eukaryota</taxon>
        <taxon>Metazoa</taxon>
        <taxon>Ecdysozoa</taxon>
        <taxon>Arthropoda</taxon>
        <taxon>Hexapoda</taxon>
        <taxon>Insecta</taxon>
        <taxon>Pterygota</taxon>
        <taxon>Palaeoptera</taxon>
        <taxon>Odonata</taxon>
        <taxon>Epiprocta</taxon>
        <taxon>Anisoptera</taxon>
        <taxon>Libelluloidea</taxon>
        <taxon>Libellulidae</taxon>
        <taxon>Ladona</taxon>
    </lineage>
</organism>
<dbReference type="PANTHER" id="PTHR23317">
    <property type="entry name" value="DEDICATOR OF CYTOKINESIS DOCK"/>
    <property type="match status" value="1"/>
</dbReference>
<evidence type="ECO:0000313" key="2">
    <source>
        <dbReference type="EMBL" id="KAG8235461.1"/>
    </source>
</evidence>
<dbReference type="GO" id="GO:0007264">
    <property type="term" value="P:small GTPase-mediated signal transduction"/>
    <property type="evidence" value="ECO:0007669"/>
    <property type="project" value="InterPro"/>
</dbReference>
<proteinExistence type="predicted"/>
<evidence type="ECO:0000313" key="3">
    <source>
        <dbReference type="Proteomes" id="UP000792457"/>
    </source>
</evidence>
<feature type="domain" description="Dedicator of cytokinesis C/D N-terminal" evidence="1">
    <location>
        <begin position="37"/>
        <end position="145"/>
    </location>
</feature>
<evidence type="ECO:0000259" key="1">
    <source>
        <dbReference type="Pfam" id="PF11878"/>
    </source>
</evidence>
<dbReference type="Pfam" id="PF11878">
    <property type="entry name" value="DOCK_C-D_N"/>
    <property type="match status" value="1"/>
</dbReference>
<dbReference type="SUPFAM" id="SSF50729">
    <property type="entry name" value="PH domain-like"/>
    <property type="match status" value="1"/>
</dbReference>